<reference evidence="3" key="1">
    <citation type="journal article" date="2020" name="Syst. Appl. Microbiol.">
        <title>Streptomyces alkaliterrae sp. nov., isolated from an alkaline soil, and emended descriptions of Streptomyces alkaliphilus, Streptomyces calidiresistens and Streptomyces durbertensis.</title>
        <authorList>
            <person name="Swiecimska M."/>
            <person name="Golinska P."/>
            <person name="Nouioui I."/>
            <person name="Wypij M."/>
            <person name="Rai M."/>
            <person name="Sangal V."/>
            <person name="Goodfellow M."/>
        </authorList>
    </citation>
    <scope>NUCLEOTIDE SEQUENCE [LARGE SCALE GENOMIC DNA]</scope>
    <source>
        <strain evidence="3">DSM 104538</strain>
    </source>
</reference>
<proteinExistence type="predicted"/>
<gene>
    <name evidence="2" type="ORF">GL263_17460</name>
</gene>
<evidence type="ECO:0000313" key="2">
    <source>
        <dbReference type="EMBL" id="MBB1245342.1"/>
    </source>
</evidence>
<comment type="caution">
    <text evidence="2">The sequence shown here is derived from an EMBL/GenBank/DDBJ whole genome shotgun (WGS) entry which is preliminary data.</text>
</comment>
<evidence type="ECO:0000256" key="1">
    <source>
        <dbReference type="SAM" id="SignalP"/>
    </source>
</evidence>
<protein>
    <submittedName>
        <fullName evidence="2">DUF3515 domain-containing protein</fullName>
    </submittedName>
</protein>
<feature type="chain" id="PRO_5046855270" evidence="1">
    <location>
        <begin position="27"/>
        <end position="160"/>
    </location>
</feature>
<dbReference type="Proteomes" id="UP000766698">
    <property type="component" value="Unassembled WGS sequence"/>
</dbReference>
<sequence length="160" mass="16886">MKTVTTRRLVRAGVLAVCATALTACAISTDSYNVSAAPGGESSQCADLVGSAPERLAGHEREDTNQKGTAVWGSGHVVLRCGNISNVPDSAPCSSVNGVDWVVNEERSRDGERTVLTYGREPAAEIRVAKRVGDQDAVIGELSGIVSEVLTRQKSCEKRD</sequence>
<organism evidence="2 3">
    <name type="scientific">Streptomyces durbertensis</name>
    <dbReference type="NCBI Taxonomy" id="2448886"/>
    <lineage>
        <taxon>Bacteria</taxon>
        <taxon>Bacillati</taxon>
        <taxon>Actinomycetota</taxon>
        <taxon>Actinomycetes</taxon>
        <taxon>Kitasatosporales</taxon>
        <taxon>Streptomycetaceae</taxon>
        <taxon>Streptomyces</taxon>
    </lineage>
</organism>
<dbReference type="InterPro" id="IPR021903">
    <property type="entry name" value="DUF3515"/>
</dbReference>
<feature type="signal peptide" evidence="1">
    <location>
        <begin position="1"/>
        <end position="26"/>
    </location>
</feature>
<name>A0ABR6EJR6_9ACTN</name>
<keyword evidence="3" id="KW-1185">Reference proteome</keyword>
<dbReference type="Pfam" id="PF12028">
    <property type="entry name" value="DUF3515"/>
    <property type="match status" value="1"/>
</dbReference>
<evidence type="ECO:0000313" key="3">
    <source>
        <dbReference type="Proteomes" id="UP000766698"/>
    </source>
</evidence>
<dbReference type="EMBL" id="WMLF01000268">
    <property type="protein sequence ID" value="MBB1245342.1"/>
    <property type="molecule type" value="Genomic_DNA"/>
</dbReference>
<dbReference type="RefSeq" id="WP_182856657.1">
    <property type="nucleotide sequence ID" value="NZ_WMLF01000268.1"/>
</dbReference>
<dbReference type="PROSITE" id="PS51257">
    <property type="entry name" value="PROKAR_LIPOPROTEIN"/>
    <property type="match status" value="1"/>
</dbReference>
<keyword evidence="1" id="KW-0732">Signal</keyword>
<accession>A0ABR6EJR6</accession>